<dbReference type="PANTHER" id="PTHR47303:SF1">
    <property type="entry name" value="NF-KAPPA-B INHIBITOR BETA"/>
    <property type="match status" value="1"/>
</dbReference>
<dbReference type="Pfam" id="PF12796">
    <property type="entry name" value="Ank_2"/>
    <property type="match status" value="1"/>
</dbReference>
<reference evidence="1" key="2">
    <citation type="journal article" date="2024" name="Plant">
        <title>Genomic evolution and insights into agronomic trait innovations of Sesamum species.</title>
        <authorList>
            <person name="Miao H."/>
            <person name="Wang L."/>
            <person name="Qu L."/>
            <person name="Liu H."/>
            <person name="Sun Y."/>
            <person name="Le M."/>
            <person name="Wang Q."/>
            <person name="Wei S."/>
            <person name="Zheng Y."/>
            <person name="Lin W."/>
            <person name="Duan Y."/>
            <person name="Cao H."/>
            <person name="Xiong S."/>
            <person name="Wang X."/>
            <person name="Wei L."/>
            <person name="Li C."/>
            <person name="Ma Q."/>
            <person name="Ju M."/>
            <person name="Zhao R."/>
            <person name="Li G."/>
            <person name="Mu C."/>
            <person name="Tian Q."/>
            <person name="Mei H."/>
            <person name="Zhang T."/>
            <person name="Gao T."/>
            <person name="Zhang H."/>
        </authorList>
    </citation>
    <scope>NUCLEOTIDE SEQUENCE</scope>
    <source>
        <strain evidence="1">G02</strain>
    </source>
</reference>
<proteinExistence type="predicted"/>
<accession>A0AAW2NQ24</accession>
<comment type="caution">
    <text evidence="1">The sequence shown here is derived from an EMBL/GenBank/DDBJ whole genome shotgun (WGS) entry which is preliminary data.</text>
</comment>
<dbReference type="Gene3D" id="1.25.40.20">
    <property type="entry name" value="Ankyrin repeat-containing domain"/>
    <property type="match status" value="1"/>
</dbReference>
<dbReference type="EMBL" id="JACGWJ010000019">
    <property type="protein sequence ID" value="KAL0345025.1"/>
    <property type="molecule type" value="Genomic_DNA"/>
</dbReference>
<dbReference type="SUPFAM" id="SSF48403">
    <property type="entry name" value="Ankyrin repeat"/>
    <property type="match status" value="1"/>
</dbReference>
<reference evidence="1" key="1">
    <citation type="submission" date="2020-06" db="EMBL/GenBank/DDBJ databases">
        <authorList>
            <person name="Li T."/>
            <person name="Hu X."/>
            <person name="Zhang T."/>
            <person name="Song X."/>
            <person name="Zhang H."/>
            <person name="Dai N."/>
            <person name="Sheng W."/>
            <person name="Hou X."/>
            <person name="Wei L."/>
        </authorList>
    </citation>
    <scope>NUCLEOTIDE SEQUENCE</scope>
    <source>
        <strain evidence="1">G02</strain>
        <tissue evidence="1">Leaf</tissue>
    </source>
</reference>
<dbReference type="PANTHER" id="PTHR47303">
    <property type="match status" value="1"/>
</dbReference>
<gene>
    <name evidence="1" type="ORF">Sradi_4333800</name>
</gene>
<protein>
    <submittedName>
        <fullName evidence="1">Uncharacterized protein</fullName>
    </submittedName>
</protein>
<dbReference type="AlphaFoldDB" id="A0AAW2NQ24"/>
<dbReference type="InterPro" id="IPR036770">
    <property type="entry name" value="Ankyrin_rpt-contain_sf"/>
</dbReference>
<name>A0AAW2NQ24_SESRA</name>
<organism evidence="1">
    <name type="scientific">Sesamum radiatum</name>
    <name type="common">Black benniseed</name>
    <dbReference type="NCBI Taxonomy" id="300843"/>
    <lineage>
        <taxon>Eukaryota</taxon>
        <taxon>Viridiplantae</taxon>
        <taxon>Streptophyta</taxon>
        <taxon>Embryophyta</taxon>
        <taxon>Tracheophyta</taxon>
        <taxon>Spermatophyta</taxon>
        <taxon>Magnoliopsida</taxon>
        <taxon>eudicotyledons</taxon>
        <taxon>Gunneridae</taxon>
        <taxon>Pentapetalae</taxon>
        <taxon>asterids</taxon>
        <taxon>lamiids</taxon>
        <taxon>Lamiales</taxon>
        <taxon>Pedaliaceae</taxon>
        <taxon>Sesamum</taxon>
    </lineage>
</organism>
<evidence type="ECO:0000313" key="1">
    <source>
        <dbReference type="EMBL" id="KAL0345025.1"/>
    </source>
</evidence>
<sequence>MNSVEDSHQSWSLLLYKSLNQGNWETVETIVMQEPAAITARLTPFAETPLLVAVKAGQGLPFIRKLLHFMQPEALALTDYFGNTALHAVAVLGNIQAARLFVEQNSDLPNIWNIDGCLPIHLAAMKGHREMTLYLFSVTREDEKLEPFNDAAGATLVHFALTSGFYDLALYLVERNPGLAWQHEDISPLELLAQEPSAFPSGVDFNFWQFFMYSCVPKKLIEIPESLVGLMKSPKISSFKLQRRCNNQFSRVKYLMLAILFRV</sequence>
<dbReference type="SMART" id="SM00248">
    <property type="entry name" value="ANK"/>
    <property type="match status" value="3"/>
</dbReference>
<dbReference type="InterPro" id="IPR002110">
    <property type="entry name" value="Ankyrin_rpt"/>
</dbReference>